<keyword evidence="1" id="KW-0812">Transmembrane</keyword>
<organism evidence="2 3">
    <name type="scientific">Sphingomonas sediminicola</name>
    <dbReference type="NCBI Taxonomy" id="386874"/>
    <lineage>
        <taxon>Bacteria</taxon>
        <taxon>Pseudomonadati</taxon>
        <taxon>Pseudomonadota</taxon>
        <taxon>Alphaproteobacteria</taxon>
        <taxon>Sphingomonadales</taxon>
        <taxon>Sphingomonadaceae</taxon>
        <taxon>Sphingomonas</taxon>
    </lineage>
</organism>
<gene>
    <name evidence="2" type="ORF">H9L14_01980</name>
</gene>
<evidence type="ECO:0000256" key="1">
    <source>
        <dbReference type="SAM" id="Phobius"/>
    </source>
</evidence>
<dbReference type="Proteomes" id="UP000516105">
    <property type="component" value="Chromosome"/>
</dbReference>
<name>A0ABX6T9J8_9SPHN</name>
<dbReference type="RefSeq" id="WP_187709019.1">
    <property type="nucleotide sequence ID" value="NZ_CP060782.1"/>
</dbReference>
<proteinExistence type="predicted"/>
<keyword evidence="1" id="KW-0472">Membrane</keyword>
<feature type="transmembrane region" description="Helical" evidence="1">
    <location>
        <begin position="39"/>
        <end position="60"/>
    </location>
</feature>
<keyword evidence="1" id="KW-1133">Transmembrane helix</keyword>
<sequence>MVAAALFQQAIGAFATNRGWDQILISGWQEITNLGLQDVVVFAFFTLGGATLALWVEFWLRDRREAKARQEQLALSSTAYLRFSEDNGEPLVVELGEQSENVSYFAWYVNNGGTRRNEATMIFVEFEKEIPAPAVVAHSGKPGEWREIASTDRFAFVELKGWPDGEVTVQAVDSKALGLDRRHELLVWRSYAPVD</sequence>
<keyword evidence="3" id="KW-1185">Reference proteome</keyword>
<dbReference type="EMBL" id="CP060782">
    <property type="protein sequence ID" value="QNP46066.1"/>
    <property type="molecule type" value="Genomic_DNA"/>
</dbReference>
<protein>
    <submittedName>
        <fullName evidence="2">Uncharacterized protein</fullName>
    </submittedName>
</protein>
<reference evidence="2 3" key="1">
    <citation type="submission" date="2020-08" db="EMBL/GenBank/DDBJ databases">
        <title>Genome sequence of Sphingomonas sediminicola KACC 15039T.</title>
        <authorList>
            <person name="Hyun D.-W."/>
            <person name="Bae J.-W."/>
        </authorList>
    </citation>
    <scope>NUCLEOTIDE SEQUENCE [LARGE SCALE GENOMIC DNA]</scope>
    <source>
        <strain evidence="2 3">KACC 15039</strain>
    </source>
</reference>
<accession>A0ABX6T9J8</accession>
<evidence type="ECO:0000313" key="3">
    <source>
        <dbReference type="Proteomes" id="UP000516105"/>
    </source>
</evidence>
<evidence type="ECO:0000313" key="2">
    <source>
        <dbReference type="EMBL" id="QNP46066.1"/>
    </source>
</evidence>